<gene>
    <name evidence="2" type="ORF">PY17X_1467800</name>
    <name evidence="1" type="ORF">PYYM_1469200</name>
</gene>
<dbReference type="VEuPathDB" id="PlasmoDB:PY17X_1467800"/>
<reference evidence="2" key="4">
    <citation type="submission" date="2019-05" db="EMBL/GenBank/DDBJ databases">
        <authorList>
            <consortium name="Pathogen Informatics"/>
        </authorList>
    </citation>
    <scope>NUCLEOTIDE SEQUENCE</scope>
    <source>
        <strain evidence="2">17X</strain>
    </source>
</reference>
<reference evidence="1" key="3">
    <citation type="submission" date="2014-05" db="EMBL/GenBank/DDBJ databases">
        <authorList>
            <person name="Aslett A.Martin."/>
            <person name="De Silva Nishadi"/>
        </authorList>
    </citation>
    <scope>NUCLEOTIDE SEQUENCE</scope>
    <source>
        <strain evidence="1">YM</strain>
    </source>
</reference>
<reference evidence="2" key="2">
    <citation type="submission" date="2014-05" db="EMBL/GenBank/DDBJ databases">
        <authorList>
            <person name="Aslett M.A."/>
            <person name="De Silva N."/>
        </authorList>
    </citation>
    <scope>NUCLEOTIDE SEQUENCE</scope>
    <source>
        <strain evidence="2">17X</strain>
    </source>
</reference>
<dbReference type="EMBL" id="LM993668">
    <property type="protein sequence ID" value="VTZ81985.1"/>
    <property type="molecule type" value="Genomic_DNA"/>
</dbReference>
<dbReference type="VEuPathDB" id="PlasmoDB:PY05393"/>
<evidence type="ECO:0000313" key="4">
    <source>
        <dbReference type="Proteomes" id="UP000072904"/>
    </source>
</evidence>
<dbReference type="InterPro" id="IPR006484">
    <property type="entry name" value="PYST_B"/>
</dbReference>
<dbReference type="GeneID" id="3854296"/>
<protein>
    <submittedName>
        <fullName evidence="1">Fam-b protein</fullName>
    </submittedName>
</protein>
<dbReference type="VEuPathDB" id="PlasmoDB:Py17XNL_001401499"/>
<dbReference type="AlphaFoldDB" id="A0A077YCW7"/>
<proteinExistence type="predicted"/>
<evidence type="ECO:0000313" key="2">
    <source>
        <dbReference type="EMBL" id="VTZ81985.1"/>
    </source>
</evidence>
<dbReference type="VEuPathDB" id="PlasmoDB:PYYM_1469200"/>
<evidence type="ECO:0000313" key="1">
    <source>
        <dbReference type="EMBL" id="CDU21019.1"/>
    </source>
</evidence>
<name>A0A077YCW7_PLAYE</name>
<accession>A0A077YCW7</accession>
<dbReference type="Proteomes" id="UP000072904">
    <property type="component" value="Chromosome 14"/>
</dbReference>
<dbReference type="KEGG" id="pyo:PY17X_1467800"/>
<reference evidence="3 4" key="1">
    <citation type="journal article" date="2014" name="BMC Biol.">
        <title>A comprehensive evaluation of rodent malaria parasite genomes and gene expression.</title>
        <authorList>
            <person name="Otto T.D."/>
            <person name="Bohme U."/>
            <person name="Jackson A.P."/>
            <person name="Hunt M."/>
            <person name="Franke-Fayard B."/>
            <person name="Hoeijmakers W.A."/>
            <person name="Religa A.A."/>
            <person name="Robertson L."/>
            <person name="Sanders M."/>
            <person name="Ogun S.A."/>
            <person name="Cunningham D."/>
            <person name="Erhart A."/>
            <person name="Billker O."/>
            <person name="Khan S.M."/>
            <person name="Stunnenberg H.G."/>
            <person name="Langhorne J."/>
            <person name="Holder A.A."/>
            <person name="Waters A.P."/>
            <person name="Newbold C.I."/>
            <person name="Pain A."/>
            <person name="Berriman M."/>
            <person name="Janse C.J."/>
        </authorList>
    </citation>
    <scope>NUCLEOTIDE SEQUENCE [LARGE SCALE GENOMIC DNA]</scope>
    <source>
        <strain evidence="2 3">17X</strain>
        <strain evidence="1 4">YM</strain>
    </source>
</reference>
<dbReference type="OrthoDB" id="371971at2759"/>
<dbReference type="Pfam" id="PF09592">
    <property type="entry name" value="DUF2031"/>
    <property type="match status" value="1"/>
</dbReference>
<evidence type="ECO:0000313" key="3">
    <source>
        <dbReference type="Proteomes" id="UP000072874"/>
    </source>
</evidence>
<organism evidence="1 4">
    <name type="scientific">Plasmodium yoelii</name>
    <dbReference type="NCBI Taxonomy" id="5861"/>
    <lineage>
        <taxon>Eukaryota</taxon>
        <taxon>Sar</taxon>
        <taxon>Alveolata</taxon>
        <taxon>Apicomplexa</taxon>
        <taxon>Aconoidasida</taxon>
        <taxon>Haemosporida</taxon>
        <taxon>Plasmodiidae</taxon>
        <taxon>Plasmodium</taxon>
        <taxon>Plasmodium (Vinckeia)</taxon>
    </lineage>
</organism>
<dbReference type="Proteomes" id="UP000072874">
    <property type="component" value="Chromosome 14"/>
</dbReference>
<dbReference type="RefSeq" id="XP_022813083.1">
    <property type="nucleotide sequence ID" value="XM_022957742.1"/>
</dbReference>
<dbReference type="EMBL" id="LK934642">
    <property type="protein sequence ID" value="CDU21019.1"/>
    <property type="molecule type" value="Genomic_DNA"/>
</dbReference>
<sequence>MKEFTILKKIVYFSIFIYFFDHKKNGLYDANVDGVRYFQKKSINFKNNRLLECASSNEFTSNIEYYNGKNDFDDEEIEDYLTNNGSNKSNYKCNNQSHTLKGVNDSTTALSDEGTDAVACISKQKYNTRNDELTVQNISDNSVNKNNSKHIRLENKKHTSLKTSNFLNIDDHKFEGEYNKITSKKCDRKPKHGGIRAKVLKYVYKLGN</sequence>